<accession>A0A6B3L5K5</accession>
<dbReference type="EMBL" id="CP066776">
    <property type="protein sequence ID" value="QQL45304.1"/>
    <property type="molecule type" value="Genomic_DNA"/>
</dbReference>
<gene>
    <name evidence="2" type="ORF">G3M56_001575</name>
</gene>
<organism evidence="2 3">
    <name type="scientific">Sulfuriroseicoccus oceanibius</name>
    <dbReference type="NCBI Taxonomy" id="2707525"/>
    <lineage>
        <taxon>Bacteria</taxon>
        <taxon>Pseudomonadati</taxon>
        <taxon>Verrucomicrobiota</taxon>
        <taxon>Verrucomicrobiia</taxon>
        <taxon>Verrucomicrobiales</taxon>
        <taxon>Verrucomicrobiaceae</taxon>
        <taxon>Sulfuriroseicoccus</taxon>
    </lineage>
</organism>
<dbReference type="KEGG" id="soa:G3M56_001575"/>
<evidence type="ECO:0000313" key="2">
    <source>
        <dbReference type="EMBL" id="QQL45304.1"/>
    </source>
</evidence>
<dbReference type="GO" id="GO:0042802">
    <property type="term" value="F:identical protein binding"/>
    <property type="evidence" value="ECO:0007669"/>
    <property type="project" value="InterPro"/>
</dbReference>
<name>A0A6B3L5K5_9BACT</name>
<feature type="domain" description="SLA1 homology" evidence="1">
    <location>
        <begin position="20"/>
        <end position="71"/>
    </location>
</feature>
<dbReference type="Gene3D" id="2.30.30.700">
    <property type="entry name" value="SLA1 homology domain 1"/>
    <property type="match status" value="1"/>
</dbReference>
<dbReference type="RefSeq" id="WP_164363899.1">
    <property type="nucleotide sequence ID" value="NZ_CP066776.1"/>
</dbReference>
<dbReference type="GO" id="GO:0008092">
    <property type="term" value="F:cytoskeletal protein binding"/>
    <property type="evidence" value="ECO:0007669"/>
    <property type="project" value="InterPro"/>
</dbReference>
<dbReference type="InterPro" id="IPR007131">
    <property type="entry name" value="SHD1"/>
</dbReference>
<sequence>MNTGKAVIGALALITIGWAEARTWTDVQGRKLEAELLEVTGEGVVLKLQNGRQANVPFAKLSEADQEFAKSWEAPAKNDAPSGGGVPEGAKLNWNVPWPSEAEVEGDADIEIIEEDKDGRRFVYESPRYRYISDVGLKKSVVSSFAEMFEATCVYCESMPLAMTGATRANGGKFDILLFETKESYIKAGGPPSSAGVYMGAKNTVMVPLESIGVKKFGSSYTRDRDKSSGTLIHELTHQLTPFEYYESGARGWFSEGIAEYTTATPYRNGRFRLTNNIKKVAEYITEFGSDGKAGRRLGEEINAPDLKQFMLMPYSQFTGGNANFNYGFACLLTTYFIHLDGDGDAARLKEFLKALRQGKKGEEALAVLLDGRSFDEMEEDISDGWRRKGIKVSFN</sequence>
<protein>
    <recommendedName>
        <fullName evidence="1">SLA1 homology domain-containing protein</fullName>
    </recommendedName>
</protein>
<dbReference type="Proteomes" id="UP000475117">
    <property type="component" value="Chromosome"/>
</dbReference>
<evidence type="ECO:0000259" key="1">
    <source>
        <dbReference type="Pfam" id="PF03983"/>
    </source>
</evidence>
<dbReference type="Pfam" id="PF03983">
    <property type="entry name" value="SHD1"/>
    <property type="match status" value="1"/>
</dbReference>
<proteinExistence type="predicted"/>
<dbReference type="GO" id="GO:0043130">
    <property type="term" value="F:ubiquitin binding"/>
    <property type="evidence" value="ECO:0007669"/>
    <property type="project" value="InterPro"/>
</dbReference>
<evidence type="ECO:0000313" key="3">
    <source>
        <dbReference type="Proteomes" id="UP000475117"/>
    </source>
</evidence>
<dbReference type="AlphaFoldDB" id="A0A6B3L5K5"/>
<reference evidence="2 3" key="1">
    <citation type="submission" date="2020-12" db="EMBL/GenBank/DDBJ databases">
        <title>Sulforoseuscoccus oceanibium gen. nov., sp. nov., a representative of the phylum Verrucomicrobia with special cytoplasmic membrane, and proposal of Sulforoseuscoccusaceae fam. nov.</title>
        <authorList>
            <person name="Xi F."/>
        </authorList>
    </citation>
    <scope>NUCLEOTIDE SEQUENCE [LARGE SCALE GENOMIC DNA]</scope>
    <source>
        <strain evidence="2 3">T37</strain>
    </source>
</reference>
<keyword evidence="3" id="KW-1185">Reference proteome</keyword>
<dbReference type="GO" id="GO:0030674">
    <property type="term" value="F:protein-macromolecule adaptor activity"/>
    <property type="evidence" value="ECO:0007669"/>
    <property type="project" value="InterPro"/>
</dbReference>